<dbReference type="EMBL" id="FNSD01000001">
    <property type="protein sequence ID" value="SEC24812.1"/>
    <property type="molecule type" value="Genomic_DNA"/>
</dbReference>
<dbReference type="CDD" id="cd17920">
    <property type="entry name" value="DEXHc_RecQ"/>
    <property type="match status" value="1"/>
</dbReference>
<feature type="domain" description="Helicase C-terminal" evidence="15">
    <location>
        <begin position="256"/>
        <end position="415"/>
    </location>
</feature>
<dbReference type="SMART" id="SM00490">
    <property type="entry name" value="HELICc"/>
    <property type="match status" value="1"/>
</dbReference>
<protein>
    <recommendedName>
        <fullName evidence="11">ATP-dependent DNA helicase RecQ</fullName>
        <ecNumber evidence="10">5.6.2.4</ecNumber>
    </recommendedName>
    <alternativeName>
        <fullName evidence="12">DNA 3'-5' helicase RecQ</fullName>
    </alternativeName>
</protein>
<evidence type="ECO:0000256" key="1">
    <source>
        <dbReference type="ARBA" id="ARBA00005446"/>
    </source>
</evidence>
<dbReference type="SMART" id="SM00487">
    <property type="entry name" value="DEXDc"/>
    <property type="match status" value="1"/>
</dbReference>
<dbReference type="InterPro" id="IPR001650">
    <property type="entry name" value="Helicase_C-like"/>
</dbReference>
<evidence type="ECO:0000256" key="2">
    <source>
        <dbReference type="ARBA" id="ARBA00022723"/>
    </source>
</evidence>
<dbReference type="SUPFAM" id="SSF52540">
    <property type="entry name" value="P-loop containing nucleoside triphosphate hydrolases"/>
    <property type="match status" value="1"/>
</dbReference>
<keyword evidence="2" id="KW-0479">Metal-binding</keyword>
<evidence type="ECO:0000256" key="7">
    <source>
        <dbReference type="ARBA" id="ARBA00023125"/>
    </source>
</evidence>
<evidence type="ECO:0000256" key="3">
    <source>
        <dbReference type="ARBA" id="ARBA00022741"/>
    </source>
</evidence>
<evidence type="ECO:0000259" key="14">
    <source>
        <dbReference type="PROSITE" id="PS51192"/>
    </source>
</evidence>
<evidence type="ECO:0000256" key="9">
    <source>
        <dbReference type="ARBA" id="ARBA00034617"/>
    </source>
</evidence>
<dbReference type="Pfam" id="PF00271">
    <property type="entry name" value="Helicase_C"/>
    <property type="match status" value="1"/>
</dbReference>
<dbReference type="Pfam" id="PF16124">
    <property type="entry name" value="RecQ_Zn_bind"/>
    <property type="match status" value="1"/>
</dbReference>
<dbReference type="GO" id="GO:0030894">
    <property type="term" value="C:replisome"/>
    <property type="evidence" value="ECO:0007669"/>
    <property type="project" value="TreeGrafter"/>
</dbReference>
<name>A0A1H4QYW1_9BACT</name>
<keyword evidence="8" id="KW-0413">Isomerase</keyword>
<sequence>MCVLARSASRKAPRHSADTGLNKTMKKKVVAAQDVARIPWDALKREAKKRFGVTAFRSVQREVLESVLGGHDTLAIMPTGAGKSLTYQLPALFLPHTVLVVSPLIALMQDQQQKAAAADIAVSKIDSTLTRLQREEADAALRAGLPRLLYVTPERLQNSKFLAELKGAGVSLFVVDEAHTIAQWGHDFRPAYLGLRYARKELGNPPVLAVTATATDEVIQEILEQLDAKHARVISAGSERTNLYFAVHPTVNNDAKLARLVQMISNEQGSGIVYTASVKSANDLLERFREAGISAGHYHGKMGKREREEAQADFMADKYKVMIATKAFGLGIDKPNIRFVFHYEFPDSLETYYQEAGRAGRDGLPASAVLLYRLEDRRIQSFFSAGRYPGREDLRKVLETLSAREPVPAQLLAERADVGKRRAEVILFLLRENKAVRRLRGGYVLRYDEPITDAHVEALLTSYSERADHDKSRLDEMMHYAETVDCRRQVFRRYFNEPEGDPCGNCDNCINNAAEMRAAAQLHATEGLQGVTRVETLSGTIMSTAPETLPKPEVDTGFDPGDRVRHKRFGMGKVLDLQDDTLLIRFDKEGTRKLKAAFIRHARAFVPTGNAAAKSDTVA</sequence>
<keyword evidence="5 16" id="KW-0347">Helicase</keyword>
<gene>
    <name evidence="16" type="ORF">SAMN05443244_3006</name>
</gene>
<keyword evidence="3" id="KW-0547">Nucleotide-binding</keyword>
<keyword evidence="4" id="KW-0378">Hydrolase</keyword>
<dbReference type="InterPro" id="IPR032284">
    <property type="entry name" value="RecQ_Zn-bd"/>
</dbReference>
<evidence type="ECO:0000259" key="15">
    <source>
        <dbReference type="PROSITE" id="PS51194"/>
    </source>
</evidence>
<evidence type="ECO:0000256" key="10">
    <source>
        <dbReference type="ARBA" id="ARBA00034808"/>
    </source>
</evidence>
<evidence type="ECO:0000256" key="5">
    <source>
        <dbReference type="ARBA" id="ARBA00022806"/>
    </source>
</evidence>
<evidence type="ECO:0000313" key="17">
    <source>
        <dbReference type="Proteomes" id="UP000182409"/>
    </source>
</evidence>
<dbReference type="GO" id="GO:0006281">
    <property type="term" value="P:DNA repair"/>
    <property type="evidence" value="ECO:0007669"/>
    <property type="project" value="TreeGrafter"/>
</dbReference>
<dbReference type="GO" id="GO:0046872">
    <property type="term" value="F:metal ion binding"/>
    <property type="evidence" value="ECO:0007669"/>
    <property type="project" value="UniProtKB-KW"/>
</dbReference>
<dbReference type="GO" id="GO:0006310">
    <property type="term" value="P:DNA recombination"/>
    <property type="evidence" value="ECO:0007669"/>
    <property type="project" value="InterPro"/>
</dbReference>
<evidence type="ECO:0000256" key="4">
    <source>
        <dbReference type="ARBA" id="ARBA00022801"/>
    </source>
</evidence>
<dbReference type="GO" id="GO:0043138">
    <property type="term" value="F:3'-5' DNA helicase activity"/>
    <property type="evidence" value="ECO:0007669"/>
    <property type="project" value="UniProtKB-EC"/>
</dbReference>
<organism evidence="16 17">
    <name type="scientific">Terriglobus roseus</name>
    <dbReference type="NCBI Taxonomy" id="392734"/>
    <lineage>
        <taxon>Bacteria</taxon>
        <taxon>Pseudomonadati</taxon>
        <taxon>Acidobacteriota</taxon>
        <taxon>Terriglobia</taxon>
        <taxon>Terriglobales</taxon>
        <taxon>Acidobacteriaceae</taxon>
        <taxon>Terriglobus</taxon>
    </lineage>
</organism>
<evidence type="ECO:0000256" key="8">
    <source>
        <dbReference type="ARBA" id="ARBA00023235"/>
    </source>
</evidence>
<dbReference type="InterPro" id="IPR004589">
    <property type="entry name" value="DNA_helicase_ATP-dep_RecQ"/>
</dbReference>
<dbReference type="GO" id="GO:0009378">
    <property type="term" value="F:four-way junction helicase activity"/>
    <property type="evidence" value="ECO:0007669"/>
    <property type="project" value="TreeGrafter"/>
</dbReference>
<proteinExistence type="inferred from homology"/>
<dbReference type="Proteomes" id="UP000182409">
    <property type="component" value="Unassembled WGS sequence"/>
</dbReference>
<dbReference type="PROSITE" id="PS51194">
    <property type="entry name" value="HELICASE_CTER"/>
    <property type="match status" value="1"/>
</dbReference>
<dbReference type="NCBIfam" id="TIGR00614">
    <property type="entry name" value="recQ_fam"/>
    <property type="match status" value="1"/>
</dbReference>
<feature type="region of interest" description="Disordered" evidence="13">
    <location>
        <begin position="1"/>
        <end position="21"/>
    </location>
</feature>
<dbReference type="PANTHER" id="PTHR13710:SF105">
    <property type="entry name" value="ATP-DEPENDENT DNA HELICASE Q1"/>
    <property type="match status" value="1"/>
</dbReference>
<comment type="catalytic activity">
    <reaction evidence="9">
        <text>Couples ATP hydrolysis with the unwinding of duplex DNA by translocating in the 3'-5' direction.</text>
        <dbReference type="EC" id="5.6.2.4"/>
    </reaction>
</comment>
<reference evidence="16 17" key="1">
    <citation type="submission" date="2016-10" db="EMBL/GenBank/DDBJ databases">
        <authorList>
            <person name="de Groot N.N."/>
        </authorList>
    </citation>
    <scope>NUCLEOTIDE SEQUENCE [LARGE SCALE GENOMIC DNA]</scope>
    <source>
        <strain evidence="16 17">AB35.6</strain>
    </source>
</reference>
<dbReference type="PANTHER" id="PTHR13710">
    <property type="entry name" value="DNA HELICASE RECQ FAMILY MEMBER"/>
    <property type="match status" value="1"/>
</dbReference>
<keyword evidence="6" id="KW-0067">ATP-binding</keyword>
<dbReference type="GO" id="GO:0043590">
    <property type="term" value="C:bacterial nucleoid"/>
    <property type="evidence" value="ECO:0007669"/>
    <property type="project" value="TreeGrafter"/>
</dbReference>
<dbReference type="GO" id="GO:0016787">
    <property type="term" value="F:hydrolase activity"/>
    <property type="evidence" value="ECO:0007669"/>
    <property type="project" value="UniProtKB-KW"/>
</dbReference>
<dbReference type="Pfam" id="PF00270">
    <property type="entry name" value="DEAD"/>
    <property type="match status" value="1"/>
</dbReference>
<dbReference type="InterPro" id="IPR011545">
    <property type="entry name" value="DEAD/DEAH_box_helicase_dom"/>
</dbReference>
<evidence type="ECO:0000256" key="11">
    <source>
        <dbReference type="ARBA" id="ARBA00044535"/>
    </source>
</evidence>
<dbReference type="AlphaFoldDB" id="A0A1H4QYW1"/>
<dbReference type="InterPro" id="IPR014001">
    <property type="entry name" value="Helicase_ATP-bd"/>
</dbReference>
<dbReference type="GO" id="GO:0003677">
    <property type="term" value="F:DNA binding"/>
    <property type="evidence" value="ECO:0007669"/>
    <property type="project" value="UniProtKB-KW"/>
</dbReference>
<evidence type="ECO:0000256" key="13">
    <source>
        <dbReference type="SAM" id="MobiDB-lite"/>
    </source>
</evidence>
<comment type="similarity">
    <text evidence="1">Belongs to the helicase family. RecQ subfamily.</text>
</comment>
<dbReference type="GO" id="GO:0005524">
    <property type="term" value="F:ATP binding"/>
    <property type="evidence" value="ECO:0007669"/>
    <property type="project" value="UniProtKB-KW"/>
</dbReference>
<dbReference type="InterPro" id="IPR027417">
    <property type="entry name" value="P-loop_NTPase"/>
</dbReference>
<dbReference type="EC" id="5.6.2.4" evidence="10"/>
<dbReference type="GO" id="GO:0005737">
    <property type="term" value="C:cytoplasm"/>
    <property type="evidence" value="ECO:0007669"/>
    <property type="project" value="TreeGrafter"/>
</dbReference>
<evidence type="ECO:0000313" key="16">
    <source>
        <dbReference type="EMBL" id="SEC24812.1"/>
    </source>
</evidence>
<feature type="domain" description="Helicase ATP-binding" evidence="14">
    <location>
        <begin position="64"/>
        <end position="232"/>
    </location>
</feature>
<accession>A0A1H4QYW1</accession>
<dbReference type="PROSITE" id="PS51192">
    <property type="entry name" value="HELICASE_ATP_BIND_1"/>
    <property type="match status" value="1"/>
</dbReference>
<dbReference type="Gene3D" id="3.40.50.300">
    <property type="entry name" value="P-loop containing nucleotide triphosphate hydrolases"/>
    <property type="match status" value="2"/>
</dbReference>
<keyword evidence="7" id="KW-0238">DNA-binding</keyword>
<evidence type="ECO:0000256" key="12">
    <source>
        <dbReference type="ARBA" id="ARBA00044550"/>
    </source>
</evidence>
<evidence type="ECO:0000256" key="6">
    <source>
        <dbReference type="ARBA" id="ARBA00022840"/>
    </source>
</evidence>